<evidence type="ECO:0000313" key="2">
    <source>
        <dbReference type="EMBL" id="TYP70510.1"/>
    </source>
</evidence>
<evidence type="ECO:0000256" key="1">
    <source>
        <dbReference type="SAM" id="Phobius"/>
    </source>
</evidence>
<name>A0A5S5BWI9_9BACL</name>
<dbReference type="PANTHER" id="PTHR37692">
    <property type="entry name" value="HYPOTHETICAL MEMBRANE SPANNING PROTEIN"/>
    <property type="match status" value="1"/>
</dbReference>
<feature type="transmembrane region" description="Helical" evidence="1">
    <location>
        <begin position="12"/>
        <end position="35"/>
    </location>
</feature>
<keyword evidence="1" id="KW-0472">Membrane</keyword>
<feature type="transmembrane region" description="Helical" evidence="1">
    <location>
        <begin position="88"/>
        <end position="110"/>
    </location>
</feature>
<comment type="caution">
    <text evidence="2">The sequence shown here is derived from an EMBL/GenBank/DDBJ whole genome shotgun (WGS) entry which is preliminary data.</text>
</comment>
<protein>
    <submittedName>
        <fullName evidence="2">Putative membrane protein</fullName>
    </submittedName>
</protein>
<proteinExistence type="predicted"/>
<evidence type="ECO:0000313" key="3">
    <source>
        <dbReference type="Proteomes" id="UP000323257"/>
    </source>
</evidence>
<keyword evidence="1" id="KW-1133">Transmembrane helix</keyword>
<dbReference type="AlphaFoldDB" id="A0A5S5BWI9"/>
<dbReference type="OrthoDB" id="2375575at2"/>
<feature type="transmembrane region" description="Helical" evidence="1">
    <location>
        <begin position="47"/>
        <end position="68"/>
    </location>
</feature>
<sequence length="162" mass="18121">MNWWDAQVSIYTLFPTISTTFIVISAVLVAIGWNLAIKRKLDAHKKVMIAGAVFATLFFIVYSSRTIFVGNTVWGGPDSLEPYYRVFLIFHIVLATVAAVFGISTLVLGFKERFAKHRKIGRVTSIMWFFTAITGVAVYVLLYVMYPGGHTKPMLDAIFGLS</sequence>
<keyword evidence="3" id="KW-1185">Reference proteome</keyword>
<dbReference type="Pfam" id="PF04238">
    <property type="entry name" value="DUF420"/>
    <property type="match status" value="1"/>
</dbReference>
<dbReference type="InterPro" id="IPR007352">
    <property type="entry name" value="DUF420"/>
</dbReference>
<keyword evidence="1" id="KW-0812">Transmembrane</keyword>
<dbReference type="Proteomes" id="UP000323257">
    <property type="component" value="Unassembled WGS sequence"/>
</dbReference>
<dbReference type="EMBL" id="VNHS01000011">
    <property type="protein sequence ID" value="TYP70510.1"/>
    <property type="molecule type" value="Genomic_DNA"/>
</dbReference>
<reference evidence="2 3" key="1">
    <citation type="submission" date="2019-07" db="EMBL/GenBank/DDBJ databases">
        <title>Genomic Encyclopedia of Type Strains, Phase III (KMG-III): the genomes of soil and plant-associated and newly described type strains.</title>
        <authorList>
            <person name="Whitman W."/>
        </authorList>
    </citation>
    <scope>NUCLEOTIDE SEQUENCE [LARGE SCALE GENOMIC DNA]</scope>
    <source>
        <strain evidence="2 3">BL24</strain>
    </source>
</reference>
<gene>
    <name evidence="2" type="ORF">BCM02_11114</name>
</gene>
<organism evidence="2 3">
    <name type="scientific">Paenibacillus methanolicus</name>
    <dbReference type="NCBI Taxonomy" id="582686"/>
    <lineage>
        <taxon>Bacteria</taxon>
        <taxon>Bacillati</taxon>
        <taxon>Bacillota</taxon>
        <taxon>Bacilli</taxon>
        <taxon>Bacillales</taxon>
        <taxon>Paenibacillaceae</taxon>
        <taxon>Paenibacillus</taxon>
    </lineage>
</organism>
<dbReference type="PANTHER" id="PTHR37692:SF1">
    <property type="entry name" value="DUF420 DOMAIN-CONTAINING PROTEIN"/>
    <property type="match status" value="1"/>
</dbReference>
<accession>A0A5S5BWI9</accession>
<feature type="transmembrane region" description="Helical" evidence="1">
    <location>
        <begin position="122"/>
        <end position="146"/>
    </location>
</feature>